<keyword evidence="2" id="KW-0732">Signal</keyword>
<feature type="signal peptide" evidence="2">
    <location>
        <begin position="1"/>
        <end position="22"/>
    </location>
</feature>
<evidence type="ECO:0000256" key="2">
    <source>
        <dbReference type="SAM" id="SignalP"/>
    </source>
</evidence>
<name>A0ABS5EFC8_9PROT</name>
<dbReference type="PANTHER" id="PTHR42928">
    <property type="entry name" value="TRICARBOXYLATE-BINDING PROTEIN"/>
    <property type="match status" value="1"/>
</dbReference>
<proteinExistence type="inferred from homology"/>
<dbReference type="InterPro" id="IPR042100">
    <property type="entry name" value="Bug_dom1"/>
</dbReference>
<dbReference type="Gene3D" id="3.40.190.10">
    <property type="entry name" value="Periplasmic binding protein-like II"/>
    <property type="match status" value="1"/>
</dbReference>
<dbReference type="Gene3D" id="3.40.190.150">
    <property type="entry name" value="Bordetella uptake gene, domain 1"/>
    <property type="match status" value="1"/>
</dbReference>
<dbReference type="RefSeq" id="WP_211867301.1">
    <property type="nucleotide sequence ID" value="NZ_JAAEDI010000006.1"/>
</dbReference>
<accession>A0ABS5EFC8</accession>
<organism evidence="3 4">
    <name type="scientific">Neoroseomonas terrae</name>
    <dbReference type="NCBI Taxonomy" id="424799"/>
    <lineage>
        <taxon>Bacteria</taxon>
        <taxon>Pseudomonadati</taxon>
        <taxon>Pseudomonadota</taxon>
        <taxon>Alphaproteobacteria</taxon>
        <taxon>Acetobacterales</taxon>
        <taxon>Acetobacteraceae</taxon>
        <taxon>Neoroseomonas</taxon>
    </lineage>
</organism>
<dbReference type="PANTHER" id="PTHR42928:SF5">
    <property type="entry name" value="BLR1237 PROTEIN"/>
    <property type="match status" value="1"/>
</dbReference>
<keyword evidence="4" id="KW-1185">Reference proteome</keyword>
<dbReference type="SUPFAM" id="SSF53850">
    <property type="entry name" value="Periplasmic binding protein-like II"/>
    <property type="match status" value="1"/>
</dbReference>
<dbReference type="InterPro" id="IPR005064">
    <property type="entry name" value="BUG"/>
</dbReference>
<sequence length="323" mass="34270">MTARRSLLLGTGATMLARGALAQGAWPDRPVRIIVPFAPAGATDLMGRLLADRYGALTGQSFVVENRAGAAGLIGIEAAMRSPADGYTLLIGTISTHAMNVPLYRNRLPYDPLRDFIPVSRLSSGVSAILVHPSLAVTDVKGLIEYAKARPGELNYGSGGNGTTTHLGAEMFKHMAGVDIVHVPFRAPTQATVALAGNQVQMMVDTLVATRPLVREGRLRMLAVTSPQRLPEFPDLPTVAETLPGFELNGWTGLFLPAGTPAPVLDRLGPLTRDILAEPAIIERMAAAGAVSAPLSPDDFTAFIRAEIARWTRVVQAANIVLD</sequence>
<comment type="caution">
    <text evidence="3">The sequence shown here is derived from an EMBL/GenBank/DDBJ whole genome shotgun (WGS) entry which is preliminary data.</text>
</comment>
<comment type="similarity">
    <text evidence="1">Belongs to the UPF0065 (bug) family.</text>
</comment>
<dbReference type="CDD" id="cd13578">
    <property type="entry name" value="PBP2_Bug27"/>
    <property type="match status" value="1"/>
</dbReference>
<evidence type="ECO:0000313" key="3">
    <source>
        <dbReference type="EMBL" id="MBR0649377.1"/>
    </source>
</evidence>
<reference evidence="4" key="1">
    <citation type="journal article" date="2021" name="Syst. Appl. Microbiol.">
        <title>Roseomonas hellenica sp. nov., isolated from roots of wild-growing Alkanna tinctoria.</title>
        <authorList>
            <person name="Rat A."/>
            <person name="Naranjo H.D."/>
            <person name="Lebbe L."/>
            <person name="Cnockaert M."/>
            <person name="Krigas N."/>
            <person name="Grigoriadou K."/>
            <person name="Maloupa E."/>
            <person name="Willems A."/>
        </authorList>
    </citation>
    <scope>NUCLEOTIDE SEQUENCE [LARGE SCALE GENOMIC DNA]</scope>
    <source>
        <strain evidence="4">LMG 31159</strain>
    </source>
</reference>
<evidence type="ECO:0000256" key="1">
    <source>
        <dbReference type="ARBA" id="ARBA00006987"/>
    </source>
</evidence>
<evidence type="ECO:0000313" key="4">
    <source>
        <dbReference type="Proteomes" id="UP000698752"/>
    </source>
</evidence>
<dbReference type="Proteomes" id="UP000698752">
    <property type="component" value="Unassembled WGS sequence"/>
</dbReference>
<feature type="chain" id="PRO_5046937192" evidence="2">
    <location>
        <begin position="23"/>
        <end position="323"/>
    </location>
</feature>
<gene>
    <name evidence="3" type="ORF">GXW78_06865</name>
</gene>
<dbReference type="EMBL" id="JAAEDI010000006">
    <property type="protein sequence ID" value="MBR0649377.1"/>
    <property type="molecule type" value="Genomic_DNA"/>
</dbReference>
<dbReference type="PIRSF" id="PIRSF017082">
    <property type="entry name" value="YflP"/>
    <property type="match status" value="1"/>
</dbReference>
<protein>
    <submittedName>
        <fullName evidence="3">Tripartite tricarboxylate transporter substrate binding protein</fullName>
    </submittedName>
</protein>
<dbReference type="Pfam" id="PF03401">
    <property type="entry name" value="TctC"/>
    <property type="match status" value="1"/>
</dbReference>